<dbReference type="KEGG" id="pef:A7E78_09760"/>
<dbReference type="EMBL" id="CP015519">
    <property type="protein sequence ID" value="APG28101.1"/>
    <property type="molecule type" value="Genomic_DNA"/>
</dbReference>
<feature type="domain" description="4Fe-4S ferredoxin-type" evidence="5">
    <location>
        <begin position="49"/>
        <end position="80"/>
    </location>
</feature>
<dbReference type="PANTHER" id="PTHR43177:SF3">
    <property type="entry name" value="PROTEIN NRFC HOMOLOG"/>
    <property type="match status" value="1"/>
</dbReference>
<dbReference type="InterPro" id="IPR017900">
    <property type="entry name" value="4Fe4S_Fe_S_CS"/>
</dbReference>
<dbReference type="Gene3D" id="3.30.70.20">
    <property type="match status" value="2"/>
</dbReference>
<feature type="domain" description="4Fe-4S ferredoxin-type" evidence="5">
    <location>
        <begin position="2"/>
        <end position="21"/>
    </location>
</feature>
<dbReference type="PROSITE" id="PS00198">
    <property type="entry name" value="4FE4S_FER_1"/>
    <property type="match status" value="1"/>
</dbReference>
<dbReference type="OrthoDB" id="9789030at2"/>
<keyword evidence="2" id="KW-0479">Metal-binding</keyword>
<proteinExistence type="predicted"/>
<evidence type="ECO:0000256" key="1">
    <source>
        <dbReference type="ARBA" id="ARBA00022485"/>
    </source>
</evidence>
<dbReference type="Proteomes" id="UP000182517">
    <property type="component" value="Chromosome"/>
</dbReference>
<dbReference type="PANTHER" id="PTHR43177">
    <property type="entry name" value="PROTEIN NRFC"/>
    <property type="match status" value="1"/>
</dbReference>
<dbReference type="GO" id="GO:0051539">
    <property type="term" value="F:4 iron, 4 sulfur cluster binding"/>
    <property type="evidence" value="ECO:0007669"/>
    <property type="project" value="UniProtKB-KW"/>
</dbReference>
<keyword evidence="4" id="KW-0411">Iron-sulfur</keyword>
<keyword evidence="1" id="KW-0004">4Fe-4S</keyword>
<dbReference type="STRING" id="1842532.A7E78_09760"/>
<evidence type="ECO:0000256" key="2">
    <source>
        <dbReference type="ARBA" id="ARBA00022723"/>
    </source>
</evidence>
<dbReference type="InterPro" id="IPR050954">
    <property type="entry name" value="ET_IronSulfur_Cluster-Binding"/>
</dbReference>
<sequence>MKKIFVDYKKCVACKGCEIACAIQQHPSHSLYALVGDKKTQVNVRVLGVEHEAFPVSCRHCDPAMCLDACPSGAITRDPQTAAVVLNPDLCKACAMCAMVCPFDAVSFKQTHRARYDRTVAYKCDLCHERLQEGLNPACVDACHSNALVFKESDELSNQRAVQNLKVYLLGEEGEPPLFSLYRELRRKEFARRRSDKP</sequence>
<gene>
    <name evidence="6" type="ORF">A7E78_09760</name>
</gene>
<evidence type="ECO:0000313" key="7">
    <source>
        <dbReference type="Proteomes" id="UP000182517"/>
    </source>
</evidence>
<dbReference type="Pfam" id="PF13247">
    <property type="entry name" value="Fer4_11"/>
    <property type="match status" value="1"/>
</dbReference>
<accession>A0A1L3GQ70</accession>
<evidence type="ECO:0000259" key="5">
    <source>
        <dbReference type="PROSITE" id="PS51379"/>
    </source>
</evidence>
<dbReference type="InterPro" id="IPR017896">
    <property type="entry name" value="4Fe4S_Fe-S-bd"/>
</dbReference>
<keyword evidence="7" id="KW-1185">Reference proteome</keyword>
<protein>
    <submittedName>
        <fullName evidence="6">Carbon monoxide dehydrogenase</fullName>
    </submittedName>
</protein>
<dbReference type="GO" id="GO:0046872">
    <property type="term" value="F:metal ion binding"/>
    <property type="evidence" value="ECO:0007669"/>
    <property type="project" value="UniProtKB-KW"/>
</dbReference>
<dbReference type="AlphaFoldDB" id="A0A1L3GQ70"/>
<reference evidence="6 7" key="1">
    <citation type="journal article" date="2017" name="Genome Announc.">
        <title>Complete Genome Sequences of Two Acetylene-Fermenting Pelobacter acetylenicus Strains.</title>
        <authorList>
            <person name="Sutton J.M."/>
            <person name="Baesman S.M."/>
            <person name="Fierst J.L."/>
            <person name="Poret-Peterson A.T."/>
            <person name="Oremland R.S."/>
            <person name="Dunlap D.S."/>
            <person name="Akob D.M."/>
        </authorList>
    </citation>
    <scope>NUCLEOTIDE SEQUENCE [LARGE SCALE GENOMIC DNA]</scope>
    <source>
        <strain evidence="6 7">SFB93</strain>
    </source>
</reference>
<organism evidence="6 7">
    <name type="scientific">Syntrophotalea acetylenivorans</name>
    <dbReference type="NCBI Taxonomy" id="1842532"/>
    <lineage>
        <taxon>Bacteria</taxon>
        <taxon>Pseudomonadati</taxon>
        <taxon>Thermodesulfobacteriota</taxon>
        <taxon>Desulfuromonadia</taxon>
        <taxon>Desulfuromonadales</taxon>
        <taxon>Syntrophotaleaceae</taxon>
        <taxon>Syntrophotalea</taxon>
    </lineage>
</organism>
<name>A0A1L3GQ70_9BACT</name>
<dbReference type="PROSITE" id="PS51379">
    <property type="entry name" value="4FE4S_FER_2"/>
    <property type="match status" value="3"/>
</dbReference>
<evidence type="ECO:0000256" key="3">
    <source>
        <dbReference type="ARBA" id="ARBA00023004"/>
    </source>
</evidence>
<dbReference type="SUPFAM" id="SSF54862">
    <property type="entry name" value="4Fe-4S ferredoxins"/>
    <property type="match status" value="1"/>
</dbReference>
<dbReference type="RefSeq" id="WP_072284061.1">
    <property type="nucleotide sequence ID" value="NZ_CP015519.1"/>
</dbReference>
<evidence type="ECO:0000313" key="6">
    <source>
        <dbReference type="EMBL" id="APG28101.1"/>
    </source>
</evidence>
<evidence type="ECO:0000256" key="4">
    <source>
        <dbReference type="ARBA" id="ARBA00023014"/>
    </source>
</evidence>
<keyword evidence="3" id="KW-0408">Iron</keyword>
<feature type="domain" description="4Fe-4S ferredoxin-type" evidence="5">
    <location>
        <begin position="82"/>
        <end position="111"/>
    </location>
</feature>